<evidence type="ECO:0000313" key="1">
    <source>
        <dbReference type="EMBL" id="GBO43158.1"/>
    </source>
</evidence>
<sequence>MRIARNSINDKAEGPAGGRLTILNNIFVLLGTSGRSFDDIEQYLCAIRDQQGRFDDIEQYLCAIEDQRRSFDDIEQYLCAIKAAGGMAFDDIEQYLCAGFKGPAGGRLTDIEQYLCAIRDQREVV</sequence>
<gene>
    <name evidence="1" type="ORF">AVEN_206097_1</name>
</gene>
<organism evidence="1 2">
    <name type="scientific">Araneus ventricosus</name>
    <name type="common">Orbweaver spider</name>
    <name type="synonym">Epeira ventricosa</name>
    <dbReference type="NCBI Taxonomy" id="182803"/>
    <lineage>
        <taxon>Eukaryota</taxon>
        <taxon>Metazoa</taxon>
        <taxon>Ecdysozoa</taxon>
        <taxon>Arthropoda</taxon>
        <taxon>Chelicerata</taxon>
        <taxon>Arachnida</taxon>
        <taxon>Araneae</taxon>
        <taxon>Araneomorphae</taxon>
        <taxon>Entelegynae</taxon>
        <taxon>Araneoidea</taxon>
        <taxon>Araneidae</taxon>
        <taxon>Araneus</taxon>
    </lineage>
</organism>
<name>A0A4Y2X1X1_ARAVE</name>
<dbReference type="AlphaFoldDB" id="A0A4Y2X1X1"/>
<comment type="caution">
    <text evidence="1">The sequence shown here is derived from an EMBL/GenBank/DDBJ whole genome shotgun (WGS) entry which is preliminary data.</text>
</comment>
<accession>A0A4Y2X1X1</accession>
<evidence type="ECO:0000313" key="2">
    <source>
        <dbReference type="Proteomes" id="UP000499080"/>
    </source>
</evidence>
<reference evidence="1 2" key="1">
    <citation type="journal article" date="2019" name="Sci. Rep.">
        <title>Orb-weaving spider Araneus ventricosus genome elucidates the spidroin gene catalogue.</title>
        <authorList>
            <person name="Kono N."/>
            <person name="Nakamura H."/>
            <person name="Ohtoshi R."/>
            <person name="Moran D.A.P."/>
            <person name="Shinohara A."/>
            <person name="Yoshida Y."/>
            <person name="Fujiwara M."/>
            <person name="Mori M."/>
            <person name="Tomita M."/>
            <person name="Arakawa K."/>
        </authorList>
    </citation>
    <scope>NUCLEOTIDE SEQUENCE [LARGE SCALE GENOMIC DNA]</scope>
</reference>
<dbReference type="EMBL" id="BGPR01069526">
    <property type="protein sequence ID" value="GBO43158.1"/>
    <property type="molecule type" value="Genomic_DNA"/>
</dbReference>
<proteinExistence type="predicted"/>
<keyword evidence="2" id="KW-1185">Reference proteome</keyword>
<protein>
    <submittedName>
        <fullName evidence="1">Uncharacterized protein</fullName>
    </submittedName>
</protein>
<dbReference type="Proteomes" id="UP000499080">
    <property type="component" value="Unassembled WGS sequence"/>
</dbReference>